<protein>
    <submittedName>
        <fullName evidence="1">Uncharacterized protein</fullName>
    </submittedName>
</protein>
<sequence>MEKVFTGIVTGAADEQVLRAVRAVVDFISYARLEVHDEKTLGRMDQSWSDFHQSKKIFQELEIRTDFNIPKIHSMIHYVSAIQSHGSLDGYNTESPECLHIDFAKMAYQATNKRDYTMQMAKWLDRHDAMHRYATYLSWLESLSAENTTENFVKAVRPVPAGSIHVGSRADQTARENSRETKGKVEKMAVKSYEVATKKPGYGFRMVDDIVNTFGATDLIWHLENFLMTHSLPVPHSYNATFPVFKKFSLYLPNIPQVSDLSDLKDHVHVVLPQLATGRQQPVEAFFSTVLATERPNFSAFEDPNHLLKGMSIIILLCSTSRQF</sequence>
<accession>A0A0C2W6Z5</accession>
<dbReference type="OrthoDB" id="3232941at2759"/>
<dbReference type="STRING" id="946122.A0A0C2W6Z5"/>
<dbReference type="EMBL" id="KN818391">
    <property type="protein sequence ID" value="KIL56917.1"/>
    <property type="molecule type" value="Genomic_DNA"/>
</dbReference>
<name>A0A0C2W6Z5_AMAMK</name>
<keyword evidence="2" id="KW-1185">Reference proteome</keyword>
<organism evidence="1 2">
    <name type="scientific">Amanita muscaria (strain Koide BX008)</name>
    <dbReference type="NCBI Taxonomy" id="946122"/>
    <lineage>
        <taxon>Eukaryota</taxon>
        <taxon>Fungi</taxon>
        <taxon>Dikarya</taxon>
        <taxon>Basidiomycota</taxon>
        <taxon>Agaricomycotina</taxon>
        <taxon>Agaricomycetes</taxon>
        <taxon>Agaricomycetidae</taxon>
        <taxon>Agaricales</taxon>
        <taxon>Pluteineae</taxon>
        <taxon>Amanitaceae</taxon>
        <taxon>Amanita</taxon>
    </lineage>
</organism>
<evidence type="ECO:0000313" key="2">
    <source>
        <dbReference type="Proteomes" id="UP000054549"/>
    </source>
</evidence>
<dbReference type="InParanoid" id="A0A0C2W6Z5"/>
<reference evidence="1 2" key="1">
    <citation type="submission" date="2014-04" db="EMBL/GenBank/DDBJ databases">
        <title>Evolutionary Origins and Diversification of the Mycorrhizal Mutualists.</title>
        <authorList>
            <consortium name="DOE Joint Genome Institute"/>
            <consortium name="Mycorrhizal Genomics Consortium"/>
            <person name="Kohler A."/>
            <person name="Kuo A."/>
            <person name="Nagy L.G."/>
            <person name="Floudas D."/>
            <person name="Copeland A."/>
            <person name="Barry K.W."/>
            <person name="Cichocki N."/>
            <person name="Veneault-Fourrey C."/>
            <person name="LaButti K."/>
            <person name="Lindquist E.A."/>
            <person name="Lipzen A."/>
            <person name="Lundell T."/>
            <person name="Morin E."/>
            <person name="Murat C."/>
            <person name="Riley R."/>
            <person name="Ohm R."/>
            <person name="Sun H."/>
            <person name="Tunlid A."/>
            <person name="Henrissat B."/>
            <person name="Grigoriev I.V."/>
            <person name="Hibbett D.S."/>
            <person name="Martin F."/>
        </authorList>
    </citation>
    <scope>NUCLEOTIDE SEQUENCE [LARGE SCALE GENOMIC DNA]</scope>
    <source>
        <strain evidence="1 2">Koide BX008</strain>
    </source>
</reference>
<dbReference type="HOGENOM" id="CLU_006344_0_2_1"/>
<evidence type="ECO:0000313" key="1">
    <source>
        <dbReference type="EMBL" id="KIL56917.1"/>
    </source>
</evidence>
<dbReference type="AlphaFoldDB" id="A0A0C2W6Z5"/>
<dbReference type="Proteomes" id="UP000054549">
    <property type="component" value="Unassembled WGS sequence"/>
</dbReference>
<gene>
    <name evidence="1" type="ORF">M378DRAFT_16625</name>
</gene>
<proteinExistence type="predicted"/>